<dbReference type="InterPro" id="IPR012127">
    <property type="entry name" value="Cyt_c_prime"/>
</dbReference>
<evidence type="ECO:0000256" key="8">
    <source>
        <dbReference type="SAM" id="SignalP"/>
    </source>
</evidence>
<feature type="chain" id="PRO_5012653208" evidence="8">
    <location>
        <begin position="26"/>
        <end position="161"/>
    </location>
</feature>
<dbReference type="EMBL" id="NTJZ01000002">
    <property type="protein sequence ID" value="PDH34855.1"/>
    <property type="molecule type" value="Genomic_DNA"/>
</dbReference>
<dbReference type="PIRSF" id="PIRSF000027">
    <property type="entry name" value="Cytc_c_prime"/>
    <property type="match status" value="1"/>
</dbReference>
<evidence type="ECO:0000256" key="7">
    <source>
        <dbReference type="PIRSR" id="PIRSR000027-2"/>
    </source>
</evidence>
<keyword evidence="2 7" id="KW-0349">Heme</keyword>
<feature type="binding site" description="covalent" evidence="7">
    <location>
        <position position="152"/>
    </location>
    <ligand>
        <name>heme c</name>
        <dbReference type="ChEBI" id="CHEBI:61717"/>
    </ligand>
</feature>
<dbReference type="SUPFAM" id="SSF47175">
    <property type="entry name" value="Cytochromes"/>
    <property type="match status" value="1"/>
</dbReference>
<dbReference type="AlphaFoldDB" id="A0A2A5WE90"/>
<comment type="caution">
    <text evidence="9">The sequence shown here is derived from an EMBL/GenBank/DDBJ whole genome shotgun (WGS) entry which is preliminary data.</text>
</comment>
<gene>
    <name evidence="9" type="ORF">CNF02_02185</name>
</gene>
<evidence type="ECO:0000313" key="9">
    <source>
        <dbReference type="EMBL" id="PDH34855.1"/>
    </source>
</evidence>
<evidence type="ECO:0000313" key="10">
    <source>
        <dbReference type="Proteomes" id="UP000219329"/>
    </source>
</evidence>
<dbReference type="GO" id="GO:0005506">
    <property type="term" value="F:iron ion binding"/>
    <property type="evidence" value="ECO:0007669"/>
    <property type="project" value="InterPro"/>
</dbReference>
<evidence type="ECO:0000256" key="3">
    <source>
        <dbReference type="ARBA" id="ARBA00022723"/>
    </source>
</evidence>
<accession>A0A2A5WE90</accession>
<keyword evidence="1" id="KW-0813">Transport</keyword>
<dbReference type="GO" id="GO:0022900">
    <property type="term" value="P:electron transport chain"/>
    <property type="evidence" value="ECO:0007669"/>
    <property type="project" value="InterPro"/>
</dbReference>
<feature type="signal peptide" evidence="8">
    <location>
        <begin position="1"/>
        <end position="25"/>
    </location>
</feature>
<proteinExistence type="predicted"/>
<organism evidence="9 10">
    <name type="scientific">OM182 bacterium MED-G28</name>
    <dbReference type="NCBI Taxonomy" id="1986256"/>
    <lineage>
        <taxon>Bacteria</taxon>
        <taxon>Pseudomonadati</taxon>
        <taxon>Pseudomonadota</taxon>
        <taxon>Gammaproteobacteria</taxon>
        <taxon>OMG group</taxon>
        <taxon>OM182 clade</taxon>
    </lineage>
</organism>
<feature type="binding site" description="axial binding residue" evidence="6">
    <location>
        <position position="153"/>
    </location>
    <ligand>
        <name>heme c</name>
        <dbReference type="ChEBI" id="CHEBI:61717"/>
    </ligand>
    <ligandPart>
        <name>Fe</name>
        <dbReference type="ChEBI" id="CHEBI:18248"/>
    </ligandPart>
</feature>
<dbReference type="PROSITE" id="PS51009">
    <property type="entry name" value="CYTCII"/>
    <property type="match status" value="1"/>
</dbReference>
<dbReference type="InterPro" id="IPR010980">
    <property type="entry name" value="Cyt_c/b562"/>
</dbReference>
<sequence>MMKKIVLLLSAATITVSGVLFTVSAQDQTPEESAAAAVDQRKSLFKTIRYNIGPIAGMAQGAPFDAEVAERNARRIASMATMIPEMLAVDTSAFDNIETTALDSIWDNQGDIATKSQALIDNANAFADAAATGDMGATLGAFRALGGSCGNCHDTYRVDTD</sequence>
<dbReference type="Proteomes" id="UP000219329">
    <property type="component" value="Unassembled WGS sequence"/>
</dbReference>
<protein>
    <submittedName>
        <fullName evidence="9">Cytochrome C</fullName>
    </submittedName>
</protein>
<dbReference type="GO" id="GO:0042597">
    <property type="term" value="C:periplasmic space"/>
    <property type="evidence" value="ECO:0007669"/>
    <property type="project" value="InterPro"/>
</dbReference>
<dbReference type="GO" id="GO:0009055">
    <property type="term" value="F:electron transfer activity"/>
    <property type="evidence" value="ECO:0007669"/>
    <property type="project" value="InterPro"/>
</dbReference>
<keyword evidence="4" id="KW-0249">Electron transport</keyword>
<comment type="PTM">
    <text evidence="7">Binds 1 heme group per subunit.</text>
</comment>
<name>A0A2A5WE90_9GAMM</name>
<feature type="binding site" description="covalent" evidence="7">
    <location>
        <position position="149"/>
    </location>
    <ligand>
        <name>heme c</name>
        <dbReference type="ChEBI" id="CHEBI:61717"/>
    </ligand>
</feature>
<keyword evidence="5 6" id="KW-0408">Iron</keyword>
<dbReference type="InterPro" id="IPR015984">
    <property type="entry name" value="Cyt_c_prime_subgr"/>
</dbReference>
<evidence type="ECO:0000256" key="2">
    <source>
        <dbReference type="ARBA" id="ARBA00022617"/>
    </source>
</evidence>
<keyword evidence="3 6" id="KW-0479">Metal-binding</keyword>
<reference evidence="9 10" key="1">
    <citation type="submission" date="2017-08" db="EMBL/GenBank/DDBJ databases">
        <title>Fine stratification of microbial communities through a metagenomic profile of the photic zone.</title>
        <authorList>
            <person name="Haro-Moreno J.M."/>
            <person name="Lopez-Perez M."/>
            <person name="De La Torre J."/>
            <person name="Picazo A."/>
            <person name="Camacho A."/>
            <person name="Rodriguez-Valera F."/>
        </authorList>
    </citation>
    <scope>NUCLEOTIDE SEQUENCE [LARGE SCALE GENOMIC DNA]</scope>
    <source>
        <strain evidence="9">MED-G28</strain>
    </source>
</reference>
<dbReference type="InterPro" id="IPR002321">
    <property type="entry name" value="Cyt_c_II"/>
</dbReference>
<evidence type="ECO:0000256" key="4">
    <source>
        <dbReference type="ARBA" id="ARBA00022982"/>
    </source>
</evidence>
<dbReference type="Gene3D" id="1.20.120.10">
    <property type="entry name" value="Cytochrome c/b562"/>
    <property type="match status" value="1"/>
</dbReference>
<keyword evidence="8" id="KW-0732">Signal</keyword>
<dbReference type="PRINTS" id="PR00608">
    <property type="entry name" value="CYTCHROMECII"/>
</dbReference>
<dbReference type="Pfam" id="PF01322">
    <property type="entry name" value="Cytochrom_C_2"/>
    <property type="match status" value="1"/>
</dbReference>
<evidence type="ECO:0000256" key="1">
    <source>
        <dbReference type="ARBA" id="ARBA00022448"/>
    </source>
</evidence>
<dbReference type="GO" id="GO:0020037">
    <property type="term" value="F:heme binding"/>
    <property type="evidence" value="ECO:0007669"/>
    <property type="project" value="InterPro"/>
</dbReference>
<evidence type="ECO:0000256" key="6">
    <source>
        <dbReference type="PIRSR" id="PIRSR000027-1"/>
    </source>
</evidence>
<evidence type="ECO:0000256" key="5">
    <source>
        <dbReference type="ARBA" id="ARBA00023004"/>
    </source>
</evidence>